<evidence type="ECO:0000313" key="2">
    <source>
        <dbReference type="Proteomes" id="UP000266673"/>
    </source>
</evidence>
<proteinExistence type="predicted"/>
<accession>A0A397W9X0</accession>
<gene>
    <name evidence="1" type="ORF">C2G38_2151071</name>
</gene>
<sequence>MQYKKAKIEKSDSSIVGEGASIFNSSANQIEERTNIFYDPLKGVIVESRLSYSEERKAE</sequence>
<name>A0A397W9X0_9GLOM</name>
<dbReference type="AlphaFoldDB" id="A0A397W9X0"/>
<dbReference type="Proteomes" id="UP000266673">
    <property type="component" value="Unassembled WGS sequence"/>
</dbReference>
<reference evidence="1 2" key="1">
    <citation type="submission" date="2018-06" db="EMBL/GenBank/DDBJ databases">
        <title>Comparative genomics reveals the genomic features of Rhizophagus irregularis, R. cerebriforme, R. diaphanum and Gigaspora rosea, and their symbiotic lifestyle signature.</title>
        <authorList>
            <person name="Morin E."/>
            <person name="San Clemente H."/>
            <person name="Chen E.C.H."/>
            <person name="De La Providencia I."/>
            <person name="Hainaut M."/>
            <person name="Kuo A."/>
            <person name="Kohler A."/>
            <person name="Murat C."/>
            <person name="Tang N."/>
            <person name="Roy S."/>
            <person name="Loubradou J."/>
            <person name="Henrissat B."/>
            <person name="Grigoriev I.V."/>
            <person name="Corradi N."/>
            <person name="Roux C."/>
            <person name="Martin F.M."/>
        </authorList>
    </citation>
    <scope>NUCLEOTIDE SEQUENCE [LARGE SCALE GENOMIC DNA]</scope>
    <source>
        <strain evidence="1 2">DAOM 194757</strain>
    </source>
</reference>
<keyword evidence="2" id="KW-1185">Reference proteome</keyword>
<comment type="caution">
    <text evidence="1">The sequence shown here is derived from an EMBL/GenBank/DDBJ whole genome shotgun (WGS) entry which is preliminary data.</text>
</comment>
<dbReference type="OrthoDB" id="2461315at2759"/>
<dbReference type="EMBL" id="QKWP01000001">
    <property type="protein sequence ID" value="RIB30962.1"/>
    <property type="molecule type" value="Genomic_DNA"/>
</dbReference>
<organism evidence="1 2">
    <name type="scientific">Gigaspora rosea</name>
    <dbReference type="NCBI Taxonomy" id="44941"/>
    <lineage>
        <taxon>Eukaryota</taxon>
        <taxon>Fungi</taxon>
        <taxon>Fungi incertae sedis</taxon>
        <taxon>Mucoromycota</taxon>
        <taxon>Glomeromycotina</taxon>
        <taxon>Glomeromycetes</taxon>
        <taxon>Diversisporales</taxon>
        <taxon>Gigasporaceae</taxon>
        <taxon>Gigaspora</taxon>
    </lineage>
</organism>
<evidence type="ECO:0000313" key="1">
    <source>
        <dbReference type="EMBL" id="RIB30962.1"/>
    </source>
</evidence>
<protein>
    <submittedName>
        <fullName evidence="1">Uncharacterized protein</fullName>
    </submittedName>
</protein>